<dbReference type="EnsemblMetazoa" id="CLYHEMT011243.1">
    <property type="protein sequence ID" value="CLYHEMP011243.1"/>
    <property type="gene ID" value="CLYHEMG011243"/>
</dbReference>
<dbReference type="InterPro" id="IPR019748">
    <property type="entry name" value="FERM_central"/>
</dbReference>
<sequence length="389" mass="44335">MLEFQIILPTGQSINIILKSKESTGKHLKESVFKSVNILLDDKEYFGLKYSDRNDDTPSWMTDTDNLKSMSFLKADSKHPSMQLSVRMYPPNPDFAMSTPESRNLFRCHMKNLLVSNNLGCDSRTHAMLDGFVAQYELGDYHEETMKAEYGKKMNKINIYAPSILSAGTPIGEAEYIQLVRSYHRKLSGVRPAQADILYLGMVQKLPLYGYKVYNISDKINKNYHMAISAQGIHFFFESTLETFTIPKHREAYPWACLVFAEQERNKVKLGFFNDKGAFSERYVKVSGKFSNRSGAKLVQDVELHKANFLDKIDGTQSIVYDSRKKAQRVHSTKIPRRNSAFNRTVNTLGRSIRSSLRINKKKRISSEADADSGTVDEFELSSSEVHAD</sequence>
<name>A0A7M5V7T9_9CNID</name>
<dbReference type="InterPro" id="IPR014352">
    <property type="entry name" value="FERM/acyl-CoA-bd_prot_sf"/>
</dbReference>
<evidence type="ECO:0000313" key="3">
    <source>
        <dbReference type="EnsemblMetazoa" id="CLYHEMP011243.1"/>
    </source>
</evidence>
<dbReference type="Pfam" id="PF00373">
    <property type="entry name" value="FERM_M"/>
    <property type="match status" value="1"/>
</dbReference>
<dbReference type="PANTHER" id="PTHR23280">
    <property type="entry name" value="4.1 G PROTEIN"/>
    <property type="match status" value="1"/>
</dbReference>
<organism evidence="3 4">
    <name type="scientific">Clytia hemisphaerica</name>
    <dbReference type="NCBI Taxonomy" id="252671"/>
    <lineage>
        <taxon>Eukaryota</taxon>
        <taxon>Metazoa</taxon>
        <taxon>Cnidaria</taxon>
        <taxon>Hydrozoa</taxon>
        <taxon>Hydroidolina</taxon>
        <taxon>Leptothecata</taxon>
        <taxon>Obeliida</taxon>
        <taxon>Clytiidae</taxon>
        <taxon>Clytia</taxon>
    </lineage>
</organism>
<dbReference type="Gene3D" id="1.20.80.10">
    <property type="match status" value="1"/>
</dbReference>
<dbReference type="OrthoDB" id="10439340at2759"/>
<feature type="compositionally biased region" description="Acidic residues" evidence="1">
    <location>
        <begin position="369"/>
        <end position="380"/>
    </location>
</feature>
<dbReference type="InterPro" id="IPR019749">
    <property type="entry name" value="Band_41_domain"/>
</dbReference>
<dbReference type="SMART" id="SM00295">
    <property type="entry name" value="B41"/>
    <property type="match status" value="1"/>
</dbReference>
<dbReference type="Gene3D" id="3.10.20.90">
    <property type="entry name" value="Phosphatidylinositol 3-kinase Catalytic Subunit, Chain A, domain 1"/>
    <property type="match status" value="1"/>
</dbReference>
<dbReference type="Proteomes" id="UP000594262">
    <property type="component" value="Unplaced"/>
</dbReference>
<proteinExistence type="predicted"/>
<dbReference type="PANTHER" id="PTHR23280:SF21">
    <property type="entry name" value="PROTEIN 4.1 HOMOLOG"/>
    <property type="match status" value="1"/>
</dbReference>
<dbReference type="InterPro" id="IPR000299">
    <property type="entry name" value="FERM_domain"/>
</dbReference>
<dbReference type="InterPro" id="IPR035963">
    <property type="entry name" value="FERM_2"/>
</dbReference>
<dbReference type="PRINTS" id="PR00935">
    <property type="entry name" value="BAND41"/>
</dbReference>
<reference evidence="3" key="1">
    <citation type="submission" date="2021-01" db="UniProtKB">
        <authorList>
            <consortium name="EnsemblMetazoa"/>
        </authorList>
    </citation>
    <scope>IDENTIFICATION</scope>
</reference>
<dbReference type="CDD" id="cd01765">
    <property type="entry name" value="FERM_F0_F1"/>
    <property type="match status" value="1"/>
</dbReference>
<dbReference type="SUPFAM" id="SSF47031">
    <property type="entry name" value="Second domain of FERM"/>
    <property type="match status" value="1"/>
</dbReference>
<evidence type="ECO:0000259" key="2">
    <source>
        <dbReference type="PROSITE" id="PS50057"/>
    </source>
</evidence>
<dbReference type="RefSeq" id="XP_066916562.1">
    <property type="nucleotide sequence ID" value="XM_067060461.1"/>
</dbReference>
<evidence type="ECO:0000256" key="1">
    <source>
        <dbReference type="SAM" id="MobiDB-lite"/>
    </source>
</evidence>
<accession>A0A7M5V7T9</accession>
<dbReference type="GeneID" id="136803740"/>
<dbReference type="AlphaFoldDB" id="A0A7M5V7T9"/>
<dbReference type="PROSITE" id="PS50057">
    <property type="entry name" value="FERM_3"/>
    <property type="match status" value="1"/>
</dbReference>
<feature type="region of interest" description="Disordered" evidence="1">
    <location>
        <begin position="362"/>
        <end position="389"/>
    </location>
</feature>
<dbReference type="CDD" id="cd14473">
    <property type="entry name" value="FERM_B-lobe"/>
    <property type="match status" value="1"/>
</dbReference>
<feature type="domain" description="FERM" evidence="2">
    <location>
        <begin position="2"/>
        <end position="314"/>
    </location>
</feature>
<protein>
    <recommendedName>
        <fullName evidence="2">FERM domain-containing protein</fullName>
    </recommendedName>
</protein>
<evidence type="ECO:0000313" key="4">
    <source>
        <dbReference type="Proteomes" id="UP000594262"/>
    </source>
</evidence>
<keyword evidence="4" id="KW-1185">Reference proteome</keyword>